<keyword evidence="2" id="KW-1185">Reference proteome</keyword>
<reference evidence="1" key="1">
    <citation type="journal article" date="2022" name="bioRxiv">
        <title>Sequencing and chromosome-scale assembly of the giantPleurodeles waltlgenome.</title>
        <authorList>
            <person name="Brown T."/>
            <person name="Elewa A."/>
            <person name="Iarovenko S."/>
            <person name="Subramanian E."/>
            <person name="Araus A.J."/>
            <person name="Petzold A."/>
            <person name="Susuki M."/>
            <person name="Suzuki K.-i.T."/>
            <person name="Hayashi T."/>
            <person name="Toyoda A."/>
            <person name="Oliveira C."/>
            <person name="Osipova E."/>
            <person name="Leigh N.D."/>
            <person name="Simon A."/>
            <person name="Yun M.H."/>
        </authorList>
    </citation>
    <scope>NUCLEOTIDE SEQUENCE</scope>
    <source>
        <strain evidence="1">20211129_DDA</strain>
        <tissue evidence="1">Liver</tissue>
    </source>
</reference>
<name>A0AAV7NHH4_PLEWA</name>
<dbReference type="Proteomes" id="UP001066276">
    <property type="component" value="Chromosome 8"/>
</dbReference>
<evidence type="ECO:0000313" key="2">
    <source>
        <dbReference type="Proteomes" id="UP001066276"/>
    </source>
</evidence>
<comment type="caution">
    <text evidence="1">The sequence shown here is derived from an EMBL/GenBank/DDBJ whole genome shotgun (WGS) entry which is preliminary data.</text>
</comment>
<evidence type="ECO:0000313" key="1">
    <source>
        <dbReference type="EMBL" id="KAJ1114325.1"/>
    </source>
</evidence>
<dbReference type="EMBL" id="JANPWB010000012">
    <property type="protein sequence ID" value="KAJ1114325.1"/>
    <property type="molecule type" value="Genomic_DNA"/>
</dbReference>
<accession>A0AAV7NHH4</accession>
<dbReference type="AlphaFoldDB" id="A0AAV7NHH4"/>
<organism evidence="1 2">
    <name type="scientific">Pleurodeles waltl</name>
    <name type="common">Iberian ribbed newt</name>
    <dbReference type="NCBI Taxonomy" id="8319"/>
    <lineage>
        <taxon>Eukaryota</taxon>
        <taxon>Metazoa</taxon>
        <taxon>Chordata</taxon>
        <taxon>Craniata</taxon>
        <taxon>Vertebrata</taxon>
        <taxon>Euteleostomi</taxon>
        <taxon>Amphibia</taxon>
        <taxon>Batrachia</taxon>
        <taxon>Caudata</taxon>
        <taxon>Salamandroidea</taxon>
        <taxon>Salamandridae</taxon>
        <taxon>Pleurodelinae</taxon>
        <taxon>Pleurodeles</taxon>
    </lineage>
</organism>
<protein>
    <submittedName>
        <fullName evidence="1">Uncharacterized protein</fullName>
    </submittedName>
</protein>
<proteinExistence type="predicted"/>
<sequence length="128" mass="14071">MLAILLHSEIRCPPNDGSSECAVLGLEVITQQDITEVFATHFQKVYTVPVDSLLLVKDAYLLDLHLASHSGTDGGRLDAPITEEEIEVAIQALKTTKTLGGDGLLTELYQHRAGTFMDRILEVFNEAY</sequence>
<gene>
    <name evidence="1" type="ORF">NDU88_002563</name>
</gene>